<feature type="region of interest" description="Disordered" evidence="1">
    <location>
        <begin position="34"/>
        <end position="77"/>
    </location>
</feature>
<accession>A0A8X6S410</accession>
<evidence type="ECO:0000313" key="3">
    <source>
        <dbReference type="Proteomes" id="UP000887159"/>
    </source>
</evidence>
<keyword evidence="3" id="KW-1185">Reference proteome</keyword>
<dbReference type="Proteomes" id="UP000887159">
    <property type="component" value="Unassembled WGS sequence"/>
</dbReference>
<dbReference type="AlphaFoldDB" id="A0A8X6S410"/>
<evidence type="ECO:0000256" key="1">
    <source>
        <dbReference type="SAM" id="MobiDB-lite"/>
    </source>
</evidence>
<name>A0A8X6S410_TRICX</name>
<gene>
    <name evidence="2" type="ORF">TNCV_4414811</name>
</gene>
<reference evidence="2" key="1">
    <citation type="submission" date="2020-08" db="EMBL/GenBank/DDBJ databases">
        <title>Multicomponent nature underlies the extraordinary mechanical properties of spider dragline silk.</title>
        <authorList>
            <person name="Kono N."/>
            <person name="Nakamura H."/>
            <person name="Mori M."/>
            <person name="Yoshida Y."/>
            <person name="Ohtoshi R."/>
            <person name="Malay A.D."/>
            <person name="Moran D.A.P."/>
            <person name="Tomita M."/>
            <person name="Numata K."/>
            <person name="Arakawa K."/>
        </authorList>
    </citation>
    <scope>NUCLEOTIDE SEQUENCE</scope>
</reference>
<proteinExistence type="predicted"/>
<organism evidence="2 3">
    <name type="scientific">Trichonephila clavipes</name>
    <name type="common">Golden silk orbweaver</name>
    <name type="synonym">Nephila clavipes</name>
    <dbReference type="NCBI Taxonomy" id="2585209"/>
    <lineage>
        <taxon>Eukaryota</taxon>
        <taxon>Metazoa</taxon>
        <taxon>Ecdysozoa</taxon>
        <taxon>Arthropoda</taxon>
        <taxon>Chelicerata</taxon>
        <taxon>Arachnida</taxon>
        <taxon>Araneae</taxon>
        <taxon>Araneomorphae</taxon>
        <taxon>Entelegynae</taxon>
        <taxon>Araneoidea</taxon>
        <taxon>Nephilidae</taxon>
        <taxon>Trichonephila</taxon>
    </lineage>
</organism>
<evidence type="ECO:0000313" key="2">
    <source>
        <dbReference type="EMBL" id="GFY04393.1"/>
    </source>
</evidence>
<comment type="caution">
    <text evidence="2">The sequence shown here is derived from an EMBL/GenBank/DDBJ whole genome shotgun (WGS) entry which is preliminary data.</text>
</comment>
<sequence>MDDNGWLHRDVDEFMKKNIFAVFLSGDELENRDLNRLGSREETKDGDQKGDERTEMRRRGDRDVPGERKENERRWHC</sequence>
<protein>
    <submittedName>
        <fullName evidence="2">Uncharacterized protein</fullName>
    </submittedName>
</protein>
<dbReference type="EMBL" id="BMAU01021244">
    <property type="protein sequence ID" value="GFY04393.1"/>
    <property type="molecule type" value="Genomic_DNA"/>
</dbReference>